<organism evidence="2 3">
    <name type="scientific">Salinirubrum litoreum</name>
    <dbReference type="NCBI Taxonomy" id="1126234"/>
    <lineage>
        <taxon>Archaea</taxon>
        <taxon>Methanobacteriati</taxon>
        <taxon>Methanobacteriota</taxon>
        <taxon>Stenosarchaea group</taxon>
        <taxon>Halobacteria</taxon>
        <taxon>Halobacteriales</taxon>
        <taxon>Haloferacaceae</taxon>
        <taxon>Salinirubrum</taxon>
    </lineage>
</organism>
<dbReference type="AlphaFoldDB" id="A0ABD5RG56"/>
<dbReference type="EMBL" id="JBHSKX010000004">
    <property type="protein sequence ID" value="MFC5369050.1"/>
    <property type="molecule type" value="Genomic_DNA"/>
</dbReference>
<dbReference type="RefSeq" id="WP_227231107.1">
    <property type="nucleotide sequence ID" value="NZ_JAJCVJ010000003.1"/>
</dbReference>
<proteinExistence type="predicted"/>
<evidence type="ECO:0000313" key="3">
    <source>
        <dbReference type="Proteomes" id="UP001596201"/>
    </source>
</evidence>
<accession>A0ABD5RG56</accession>
<evidence type="ECO:0000313" key="2">
    <source>
        <dbReference type="EMBL" id="MFC5369050.1"/>
    </source>
</evidence>
<name>A0ABD5RG56_9EURY</name>
<dbReference type="Proteomes" id="UP001596201">
    <property type="component" value="Unassembled WGS sequence"/>
</dbReference>
<gene>
    <name evidence="2" type="ORF">ACFPJ5_19150</name>
</gene>
<protein>
    <submittedName>
        <fullName evidence="2">Amphi-Trp domain-containing protein</fullName>
    </submittedName>
</protein>
<comment type="caution">
    <text evidence="2">The sequence shown here is derived from an EMBL/GenBank/DDBJ whole genome shotgun (WGS) entry which is preliminary data.</text>
</comment>
<keyword evidence="3" id="KW-1185">Reference proteome</keyword>
<feature type="domain" description="Amphi-Trp" evidence="1">
    <location>
        <begin position="4"/>
        <end position="83"/>
    </location>
</feature>
<reference evidence="2 3" key="1">
    <citation type="journal article" date="2019" name="Int. J. Syst. Evol. Microbiol.">
        <title>The Global Catalogue of Microorganisms (GCM) 10K type strain sequencing project: providing services to taxonomists for standard genome sequencing and annotation.</title>
        <authorList>
            <consortium name="The Broad Institute Genomics Platform"/>
            <consortium name="The Broad Institute Genome Sequencing Center for Infectious Disease"/>
            <person name="Wu L."/>
            <person name="Ma J."/>
        </authorList>
    </citation>
    <scope>NUCLEOTIDE SEQUENCE [LARGE SCALE GENOMIC DNA]</scope>
    <source>
        <strain evidence="2 3">CGMCC 1.12237</strain>
    </source>
</reference>
<sequence length="88" mass="9394">MPEIETQAVQSRTAVAGYLRALAEQLEGDDEVHLELGGQSVTVDPTEPLVLKLEGEWDPSGEAGTESIEIELVWGPDADTDETGSGTR</sequence>
<dbReference type="Pfam" id="PF20068">
    <property type="entry name" value="Amphi-Trp"/>
    <property type="match status" value="1"/>
</dbReference>
<dbReference type="InterPro" id="IPR027598">
    <property type="entry name" value="Amphi-Trp_dom"/>
</dbReference>
<evidence type="ECO:0000259" key="1">
    <source>
        <dbReference type="Pfam" id="PF20068"/>
    </source>
</evidence>
<dbReference type="NCBIfam" id="TIGR04354">
    <property type="entry name" value="amphi-Trp"/>
    <property type="match status" value="1"/>
</dbReference>